<feature type="non-terminal residue" evidence="1">
    <location>
        <position position="1"/>
    </location>
</feature>
<dbReference type="AlphaFoldDB" id="X1SGE4"/>
<protein>
    <submittedName>
        <fullName evidence="1">Uncharacterized protein</fullName>
    </submittedName>
</protein>
<sequence>IKGEDKKVIEYIPVKPSFSSSGVYDGGDYIKKEISELQYNEITLIINEAIRNTESHIKNRVKTSGMIIIKDRNDRKIYNLAPNSKELNKIEKTLQDLIKN</sequence>
<gene>
    <name evidence="1" type="ORF">S12H4_34585</name>
</gene>
<dbReference type="EMBL" id="BARW01020480">
    <property type="protein sequence ID" value="GAI92082.1"/>
    <property type="molecule type" value="Genomic_DNA"/>
</dbReference>
<evidence type="ECO:0000313" key="1">
    <source>
        <dbReference type="EMBL" id="GAI92082.1"/>
    </source>
</evidence>
<organism evidence="1">
    <name type="scientific">marine sediment metagenome</name>
    <dbReference type="NCBI Taxonomy" id="412755"/>
    <lineage>
        <taxon>unclassified sequences</taxon>
        <taxon>metagenomes</taxon>
        <taxon>ecological metagenomes</taxon>
    </lineage>
</organism>
<reference evidence="1" key="1">
    <citation type="journal article" date="2014" name="Front. Microbiol.">
        <title>High frequency of phylogenetically diverse reductive dehalogenase-homologous genes in deep subseafloor sedimentary metagenomes.</title>
        <authorList>
            <person name="Kawai M."/>
            <person name="Futagami T."/>
            <person name="Toyoda A."/>
            <person name="Takaki Y."/>
            <person name="Nishi S."/>
            <person name="Hori S."/>
            <person name="Arai W."/>
            <person name="Tsubouchi T."/>
            <person name="Morono Y."/>
            <person name="Uchiyama I."/>
            <person name="Ito T."/>
            <person name="Fujiyama A."/>
            <person name="Inagaki F."/>
            <person name="Takami H."/>
        </authorList>
    </citation>
    <scope>NUCLEOTIDE SEQUENCE</scope>
    <source>
        <strain evidence="1">Expedition CK06-06</strain>
    </source>
</reference>
<proteinExistence type="predicted"/>
<accession>X1SGE4</accession>
<comment type="caution">
    <text evidence="1">The sequence shown here is derived from an EMBL/GenBank/DDBJ whole genome shotgun (WGS) entry which is preliminary data.</text>
</comment>
<name>X1SGE4_9ZZZZ</name>